<dbReference type="InterPro" id="IPR011335">
    <property type="entry name" value="Restrct_endonuc-II-like"/>
</dbReference>
<evidence type="ECO:0000256" key="4">
    <source>
        <dbReference type="ARBA" id="ARBA00022801"/>
    </source>
</evidence>
<dbReference type="GO" id="GO:1901255">
    <property type="term" value="P:nucleotide-excision repair involved in interstrand cross-link repair"/>
    <property type="evidence" value="ECO:0007669"/>
    <property type="project" value="TreeGrafter"/>
</dbReference>
<evidence type="ECO:0000256" key="5">
    <source>
        <dbReference type="ARBA" id="ARBA00023125"/>
    </source>
</evidence>
<evidence type="ECO:0000313" key="10">
    <source>
        <dbReference type="Proteomes" id="UP000501063"/>
    </source>
</evidence>
<keyword evidence="6" id="KW-0234">DNA repair</keyword>
<keyword evidence="2" id="KW-0255">Endonuclease</keyword>
<dbReference type="EMBL" id="CP049142">
    <property type="protein sequence ID" value="QIE91600.1"/>
    <property type="molecule type" value="Genomic_DNA"/>
</dbReference>
<dbReference type="RefSeq" id="WP_024764837.1">
    <property type="nucleotide sequence ID" value="NZ_CP049142.1"/>
</dbReference>
<dbReference type="AlphaFoldDB" id="A0A6G6J952"/>
<dbReference type="PANTHER" id="PTHR10150:SF0">
    <property type="entry name" value="DNA REPAIR ENDONUCLEASE XPF"/>
    <property type="match status" value="1"/>
</dbReference>
<dbReference type="GO" id="GO:0000014">
    <property type="term" value="F:single-stranded DNA endodeoxyribonuclease activity"/>
    <property type="evidence" value="ECO:0007669"/>
    <property type="project" value="TreeGrafter"/>
</dbReference>
<name>A0A6G6J952_PSENT</name>
<dbReference type="Gene3D" id="1.10.150.20">
    <property type="entry name" value="5' to 3' exonuclease, C-terminal subdomain"/>
    <property type="match status" value="1"/>
</dbReference>
<accession>A0A6G6J952</accession>
<dbReference type="Gene3D" id="3.40.50.10130">
    <property type="match status" value="1"/>
</dbReference>
<evidence type="ECO:0000256" key="3">
    <source>
        <dbReference type="ARBA" id="ARBA00022763"/>
    </source>
</evidence>
<dbReference type="InterPro" id="IPR006166">
    <property type="entry name" value="ERCC4_domain"/>
</dbReference>
<proteinExistence type="predicted"/>
<protein>
    <submittedName>
        <fullName evidence="9">DNA-binding protein</fullName>
    </submittedName>
</protein>
<evidence type="ECO:0000256" key="6">
    <source>
        <dbReference type="ARBA" id="ARBA00023204"/>
    </source>
</evidence>
<evidence type="ECO:0000259" key="8">
    <source>
        <dbReference type="SMART" id="SM00891"/>
    </source>
</evidence>
<organism evidence="9 10">
    <name type="scientific">Pseudomonas nitroreducens</name>
    <dbReference type="NCBI Taxonomy" id="46680"/>
    <lineage>
        <taxon>Bacteria</taxon>
        <taxon>Pseudomonadati</taxon>
        <taxon>Pseudomonadota</taxon>
        <taxon>Gammaproteobacteria</taxon>
        <taxon>Pseudomonadales</taxon>
        <taxon>Pseudomonadaceae</taxon>
        <taxon>Pseudomonas</taxon>
    </lineage>
</organism>
<dbReference type="SMART" id="SM00891">
    <property type="entry name" value="ERCC4"/>
    <property type="match status" value="1"/>
</dbReference>
<keyword evidence="4" id="KW-0378">Hydrolase</keyword>
<dbReference type="InterPro" id="IPR003583">
    <property type="entry name" value="Hlx-hairpin-Hlx_DNA-bd_motif"/>
</dbReference>
<sequence>MVKIYVDAREIASRIPDALRELGAEVEIVNLEVGDYVLSADLVVERKTAIDFCGSVMDGRFINQSGKMDLNFKRKLWLIEGDVFAVRSKIAPEALEGALSYLAVVLQQTVLWYKGSSRAAAMIYRLAKHEQDGLGYIPATRKGKVPAGVGQSLFTLEGLNGCGPVAARKLLDHFRSVHAVMNASVEELCAVKGIGPKKAQAIHDGIHFRVPEGESIEDQPTLLADPPAAEPLV</sequence>
<feature type="domain" description="ERCC4" evidence="8">
    <location>
        <begin position="3"/>
        <end position="83"/>
    </location>
</feature>
<dbReference type="CDD" id="cd20075">
    <property type="entry name" value="XPF_nuclease_XPF_arch"/>
    <property type="match status" value="1"/>
</dbReference>
<dbReference type="Proteomes" id="UP000501063">
    <property type="component" value="Plasmid pPniHBP1_1"/>
</dbReference>
<feature type="domain" description="Helix-hairpin-helix DNA-binding motif class 1" evidence="7">
    <location>
        <begin position="186"/>
        <end position="205"/>
    </location>
</feature>
<reference evidence="9 10" key="1">
    <citation type="submission" date="2020-02" db="EMBL/GenBank/DDBJ databases">
        <title>Integrative conjugative elements (ICEs) and plasmids drive adaptation of Pseudomonas nitroreducens strain HBP1 to wastewater environment.</title>
        <authorList>
            <person name="Sentchilo V."/>
            <person name="Carraro N."/>
            <person name="Bertelli C."/>
            <person name="van der Meer J.R."/>
        </authorList>
    </citation>
    <scope>NUCLEOTIDE SEQUENCE [LARGE SCALE GENOMIC DNA]</scope>
    <source>
        <strain evidence="9 10">HBP1</strain>
        <plasmid evidence="10">ppnihbp1_1</plasmid>
    </source>
</reference>
<keyword evidence="9" id="KW-0614">Plasmid</keyword>
<dbReference type="GO" id="GO:0003684">
    <property type="term" value="F:damaged DNA binding"/>
    <property type="evidence" value="ECO:0007669"/>
    <property type="project" value="TreeGrafter"/>
</dbReference>
<evidence type="ECO:0000259" key="7">
    <source>
        <dbReference type="SMART" id="SM00278"/>
    </source>
</evidence>
<dbReference type="SUPFAM" id="SSF47781">
    <property type="entry name" value="RuvA domain 2-like"/>
    <property type="match status" value="1"/>
</dbReference>
<keyword evidence="5 9" id="KW-0238">DNA-binding</keyword>
<dbReference type="PANTHER" id="PTHR10150">
    <property type="entry name" value="DNA REPAIR ENDONUCLEASE XPF"/>
    <property type="match status" value="1"/>
</dbReference>
<dbReference type="Pfam" id="PF14520">
    <property type="entry name" value="HHH_5"/>
    <property type="match status" value="1"/>
</dbReference>
<dbReference type="GO" id="GO:0003697">
    <property type="term" value="F:single-stranded DNA binding"/>
    <property type="evidence" value="ECO:0007669"/>
    <property type="project" value="TreeGrafter"/>
</dbReference>
<keyword evidence="3" id="KW-0227">DNA damage</keyword>
<evidence type="ECO:0000256" key="1">
    <source>
        <dbReference type="ARBA" id="ARBA00022722"/>
    </source>
</evidence>
<dbReference type="SUPFAM" id="SSF52980">
    <property type="entry name" value="Restriction endonuclease-like"/>
    <property type="match status" value="1"/>
</dbReference>
<dbReference type="GO" id="GO:0000724">
    <property type="term" value="P:double-strand break repair via homologous recombination"/>
    <property type="evidence" value="ECO:0007669"/>
    <property type="project" value="TreeGrafter"/>
</dbReference>
<dbReference type="Pfam" id="PF02732">
    <property type="entry name" value="ERCC4"/>
    <property type="match status" value="1"/>
</dbReference>
<keyword evidence="1" id="KW-0540">Nuclease</keyword>
<dbReference type="InterPro" id="IPR010994">
    <property type="entry name" value="RuvA_2-like"/>
</dbReference>
<geneLocation type="plasmid" evidence="10">
    <name>ppnihbp1_1</name>
</geneLocation>
<dbReference type="KEGG" id="pnt:G5B91_35315"/>
<gene>
    <name evidence="9" type="ORF">G5B91_35315</name>
</gene>
<evidence type="ECO:0000256" key="2">
    <source>
        <dbReference type="ARBA" id="ARBA00022759"/>
    </source>
</evidence>
<feature type="domain" description="Helix-hairpin-helix DNA-binding motif class 1" evidence="7">
    <location>
        <begin position="154"/>
        <end position="173"/>
    </location>
</feature>
<dbReference type="SMART" id="SM00278">
    <property type="entry name" value="HhH1"/>
    <property type="match status" value="2"/>
</dbReference>
<evidence type="ECO:0000313" key="9">
    <source>
        <dbReference type="EMBL" id="QIE91600.1"/>
    </source>
</evidence>